<sequence length="199" mass="22574">MDLVLITGPQAVGKMTVGRELEQLIDARLLFNHQTIDLFAHFLGYTKEAFRLSDETRKNLFCAFVRNPETNVTGGIILTVVVAFNQEGDHQFLKDVSDEFTHAGGSVFFIELEAALETRLSRNSMEDRLEAKPSKRNLEFSRNELLRSHEKHRLNSLPGEVEKTLPDAHYFRLDNSGITACEAASAIEQFIRTHKNSRP</sequence>
<evidence type="ECO:0008006" key="3">
    <source>
        <dbReference type="Google" id="ProtNLM"/>
    </source>
</evidence>
<proteinExistence type="predicted"/>
<name>A0ABV2GCJ3_9BACL</name>
<evidence type="ECO:0000313" key="1">
    <source>
        <dbReference type="EMBL" id="MET3576003.1"/>
    </source>
</evidence>
<dbReference type="SUPFAM" id="SSF52540">
    <property type="entry name" value="P-loop containing nucleoside triphosphate hydrolases"/>
    <property type="match status" value="1"/>
</dbReference>
<evidence type="ECO:0000313" key="2">
    <source>
        <dbReference type="Proteomes" id="UP001549099"/>
    </source>
</evidence>
<dbReference type="Proteomes" id="UP001549099">
    <property type="component" value="Unassembled WGS sequence"/>
</dbReference>
<keyword evidence="2" id="KW-1185">Reference proteome</keyword>
<dbReference type="RefSeq" id="WP_354197654.1">
    <property type="nucleotide sequence ID" value="NZ_JBEPLW010000014.1"/>
</dbReference>
<reference evidence="1 2" key="1">
    <citation type="submission" date="2024-06" db="EMBL/GenBank/DDBJ databases">
        <title>Genomic Encyclopedia of Type Strains, Phase IV (KMG-IV): sequencing the most valuable type-strain genomes for metagenomic binning, comparative biology and taxonomic classification.</title>
        <authorList>
            <person name="Goeker M."/>
        </authorList>
    </citation>
    <scope>NUCLEOTIDE SEQUENCE [LARGE SCALE GENOMIC DNA]</scope>
    <source>
        <strain evidence="1 2">DSM 26128</strain>
    </source>
</reference>
<dbReference type="InterPro" id="IPR027417">
    <property type="entry name" value="P-loop_NTPase"/>
</dbReference>
<comment type="caution">
    <text evidence="1">The sequence shown here is derived from an EMBL/GenBank/DDBJ whole genome shotgun (WGS) entry which is preliminary data.</text>
</comment>
<accession>A0ABV2GCJ3</accession>
<dbReference type="Gene3D" id="3.40.50.300">
    <property type="entry name" value="P-loop containing nucleotide triphosphate hydrolases"/>
    <property type="match status" value="1"/>
</dbReference>
<organism evidence="1 2">
    <name type="scientific">Bhargavaea ullalensis</name>
    <dbReference type="NCBI Taxonomy" id="1265685"/>
    <lineage>
        <taxon>Bacteria</taxon>
        <taxon>Bacillati</taxon>
        <taxon>Bacillota</taxon>
        <taxon>Bacilli</taxon>
        <taxon>Bacillales</taxon>
        <taxon>Caryophanaceae</taxon>
        <taxon>Bhargavaea</taxon>
    </lineage>
</organism>
<gene>
    <name evidence="1" type="ORF">ABID49_001910</name>
</gene>
<dbReference type="EMBL" id="JBEPLW010000014">
    <property type="protein sequence ID" value="MET3576003.1"/>
    <property type="molecule type" value="Genomic_DNA"/>
</dbReference>
<protein>
    <recommendedName>
        <fullName evidence="3">AAA domain-containing protein</fullName>
    </recommendedName>
</protein>